<gene>
    <name evidence="2" type="ORF">HYN49_05125</name>
</gene>
<dbReference type="Proteomes" id="UP000244937">
    <property type="component" value="Chromosome"/>
</dbReference>
<evidence type="ECO:0000313" key="3">
    <source>
        <dbReference type="Proteomes" id="UP000244937"/>
    </source>
</evidence>
<dbReference type="KEGG" id="fpal:HYN49_05125"/>
<proteinExistence type="predicted"/>
<keyword evidence="3" id="KW-1185">Reference proteome</keyword>
<dbReference type="InterPro" id="IPR025366">
    <property type="entry name" value="DUF4270"/>
</dbReference>
<reference evidence="2 3" key="1">
    <citation type="submission" date="2018-05" db="EMBL/GenBank/DDBJ databases">
        <title>Genome sequencing of Flavobacterium sp. HYN0049.</title>
        <authorList>
            <person name="Yi H."/>
            <person name="Baek C."/>
        </authorList>
    </citation>
    <scope>NUCLEOTIDE SEQUENCE [LARGE SCALE GENOMIC DNA]</scope>
    <source>
        <strain evidence="2 3">HYN0049</strain>
    </source>
</reference>
<evidence type="ECO:0000256" key="1">
    <source>
        <dbReference type="SAM" id="SignalP"/>
    </source>
</evidence>
<organism evidence="2 3">
    <name type="scientific">Flavobacterium pallidum</name>
    <dbReference type="NCBI Taxonomy" id="2172098"/>
    <lineage>
        <taxon>Bacteria</taxon>
        <taxon>Pseudomonadati</taxon>
        <taxon>Bacteroidota</taxon>
        <taxon>Flavobacteriia</taxon>
        <taxon>Flavobacteriales</taxon>
        <taxon>Flavobacteriaceae</taxon>
        <taxon>Flavobacterium</taxon>
    </lineage>
</organism>
<dbReference type="EMBL" id="CP029187">
    <property type="protein sequence ID" value="AWI25327.1"/>
    <property type="molecule type" value="Genomic_DNA"/>
</dbReference>
<feature type="chain" id="PRO_5015771694" evidence="1">
    <location>
        <begin position="20"/>
        <end position="571"/>
    </location>
</feature>
<dbReference type="AlphaFoldDB" id="A0A2S1SG61"/>
<protein>
    <submittedName>
        <fullName evidence="2">DUF4270 domain-containing protein</fullName>
    </submittedName>
</protein>
<accession>A0A2S1SG61</accession>
<dbReference type="RefSeq" id="WP_108903120.1">
    <property type="nucleotide sequence ID" value="NZ_CP029187.1"/>
</dbReference>
<sequence length="571" mass="63447">MNYKTVRSFFLFISITAFFASCDKEYNDIGTDVIGEDHFLVDKYTGASVVAFDKSTGAVQSNNLPVNPLGIYDNPTFGVTKAGFVTQAEIDISNLNNAIGNNPLVDSVYISIPYFSSRTAITSGVSTYELDSIYGSGKMKLKIYENGYYLNDLDPATGFEDAQRFFNDDPNIESYKRGAAGDGTSIPNGKQLNDLLVSEGNPTDFADDHFTFSNKEIITKTKNDNNEDVISRSAPAMRMKLNKDFFQKKILDAPAAKLANNASFRDYFRGLYFKMEDDDSGDGTTMAMMDFSKGTINIAYKEDKIIRNKANTADSLTRPAKKYVINLKGNTISLQQHNETADYNAALSTTNTTVGDEKLYLKGGQGSIAVIDLFGPGELEALRDKKWLVNEANLTFYIDRASMKSEEGSGVAKPIEPERLYLYDLTNKRPLYDYATDGTTYSTKPKFAKVIHDGIIQREEVKGRGVKYRIRITNYMRNLLKHNIADPSKDSTNVRIGLAVTESINIISNARLKNPTTLPLPFTNTSTTFDRLPAASVMHPLGTVLWGSAPTVADDKRLKLEIYYTEETNSN</sequence>
<feature type="signal peptide" evidence="1">
    <location>
        <begin position="1"/>
        <end position="19"/>
    </location>
</feature>
<evidence type="ECO:0000313" key="2">
    <source>
        <dbReference type="EMBL" id="AWI25327.1"/>
    </source>
</evidence>
<dbReference type="Pfam" id="PF14092">
    <property type="entry name" value="DUF4270"/>
    <property type="match status" value="1"/>
</dbReference>
<dbReference type="PROSITE" id="PS51257">
    <property type="entry name" value="PROKAR_LIPOPROTEIN"/>
    <property type="match status" value="1"/>
</dbReference>
<dbReference type="OrthoDB" id="1466062at2"/>
<keyword evidence="1" id="KW-0732">Signal</keyword>
<name>A0A2S1SG61_9FLAO</name>